<evidence type="ECO:0000313" key="2">
    <source>
        <dbReference type="EMBL" id="KAG9350709.1"/>
    </source>
</evidence>
<feature type="chain" id="PRO_5035793402" evidence="1">
    <location>
        <begin position="23"/>
        <end position="69"/>
    </location>
</feature>
<accession>A0A8T2PET2</accession>
<proteinExistence type="predicted"/>
<feature type="signal peptide" evidence="1">
    <location>
        <begin position="1"/>
        <end position="22"/>
    </location>
</feature>
<gene>
    <name evidence="2" type="ORF">JZ751_024598</name>
</gene>
<organism evidence="2 3">
    <name type="scientific">Albula glossodonta</name>
    <name type="common">roundjaw bonefish</name>
    <dbReference type="NCBI Taxonomy" id="121402"/>
    <lineage>
        <taxon>Eukaryota</taxon>
        <taxon>Metazoa</taxon>
        <taxon>Chordata</taxon>
        <taxon>Craniata</taxon>
        <taxon>Vertebrata</taxon>
        <taxon>Euteleostomi</taxon>
        <taxon>Actinopterygii</taxon>
        <taxon>Neopterygii</taxon>
        <taxon>Teleostei</taxon>
        <taxon>Albuliformes</taxon>
        <taxon>Albulidae</taxon>
        <taxon>Albula</taxon>
    </lineage>
</organism>
<sequence length="69" mass="7791">MRFRAFFFLLLLTCLYLSLAQGSYENCCLKLAKRVRVSTRKAVVRSFFSLLALDHKVGGSAHPKPAFPV</sequence>
<keyword evidence="3" id="KW-1185">Reference proteome</keyword>
<dbReference type="AlphaFoldDB" id="A0A8T2PET2"/>
<dbReference type="Proteomes" id="UP000824540">
    <property type="component" value="Unassembled WGS sequence"/>
</dbReference>
<reference evidence="2" key="1">
    <citation type="thesis" date="2021" institute="BYU ScholarsArchive" country="Provo, UT, USA">
        <title>Applications of and Algorithms for Genome Assembly and Genomic Analyses with an Emphasis on Marine Teleosts.</title>
        <authorList>
            <person name="Pickett B.D."/>
        </authorList>
    </citation>
    <scope>NUCLEOTIDE SEQUENCE</scope>
    <source>
        <strain evidence="2">HI-2016</strain>
    </source>
</reference>
<keyword evidence="1" id="KW-0732">Signal</keyword>
<evidence type="ECO:0000256" key="1">
    <source>
        <dbReference type="SAM" id="SignalP"/>
    </source>
</evidence>
<protein>
    <submittedName>
        <fullName evidence="2">Uncharacterized protein</fullName>
    </submittedName>
</protein>
<name>A0A8T2PET2_9TELE</name>
<comment type="caution">
    <text evidence="2">The sequence shown here is derived from an EMBL/GenBank/DDBJ whole genome shotgun (WGS) entry which is preliminary data.</text>
</comment>
<dbReference type="EMBL" id="JAFBMS010000007">
    <property type="protein sequence ID" value="KAG9350709.1"/>
    <property type="molecule type" value="Genomic_DNA"/>
</dbReference>
<evidence type="ECO:0000313" key="3">
    <source>
        <dbReference type="Proteomes" id="UP000824540"/>
    </source>
</evidence>